<comment type="caution">
    <text evidence="1">The sequence shown here is derived from an EMBL/GenBank/DDBJ whole genome shotgun (WGS) entry which is preliminary data.</text>
</comment>
<evidence type="ECO:0000313" key="1">
    <source>
        <dbReference type="EMBL" id="MBM2357214.1"/>
    </source>
</evidence>
<dbReference type="RefSeq" id="WP_231035970.1">
    <property type="nucleotide sequence ID" value="NZ_JAJNGX010000031.1"/>
</dbReference>
<dbReference type="AlphaFoldDB" id="A0A9Q2P541"/>
<evidence type="ECO:0000313" key="2">
    <source>
        <dbReference type="Proteomes" id="UP000809337"/>
    </source>
</evidence>
<dbReference type="PANTHER" id="PTHR23416">
    <property type="entry name" value="SIALIC ACID SYNTHASE-RELATED"/>
    <property type="match status" value="1"/>
</dbReference>
<protein>
    <submittedName>
        <fullName evidence="1">Acyltransferase</fullName>
    </submittedName>
</protein>
<dbReference type="InterPro" id="IPR011004">
    <property type="entry name" value="Trimer_LpxA-like_sf"/>
</dbReference>
<dbReference type="InterPro" id="IPR051159">
    <property type="entry name" value="Hexapeptide_acetyltransf"/>
</dbReference>
<sequence>MNLRARLGNIRNEHVSMLLRGLLWQLMHLRFEGILFKGRGARIWIDRRVRIRGILKVGDFAKLDLRFCISGTIGPNFSLGDFSVMRASGSPDFTCPQFDIGPNVSFGPYCNIGGGFGLAIAGDVIAGPYVSIHPEEHGLGVDRPIRGQSIHGTGIRVGRDCWLSAKATLLDGTNLADGTVLGAGAILVGSRTEPNSIYVGVPARLLRLREENSPERISTS</sequence>
<gene>
    <name evidence="1" type="ORF">JQX14_21935</name>
</gene>
<dbReference type="GO" id="GO:0016746">
    <property type="term" value="F:acyltransferase activity"/>
    <property type="evidence" value="ECO:0007669"/>
    <property type="project" value="UniProtKB-KW"/>
</dbReference>
<reference evidence="1" key="1">
    <citation type="submission" date="2021-01" db="EMBL/GenBank/DDBJ databases">
        <title>Diatom-associated Roseobacters Show Island Model of Population Structure.</title>
        <authorList>
            <person name="Qu L."/>
            <person name="Feng X."/>
            <person name="Chen Y."/>
            <person name="Li L."/>
            <person name="Wang X."/>
            <person name="Hu Z."/>
            <person name="Wang H."/>
            <person name="Luo H."/>
        </authorList>
    </citation>
    <scope>NUCLEOTIDE SEQUENCE</scope>
    <source>
        <strain evidence="1">SM26-45</strain>
    </source>
</reference>
<dbReference type="SUPFAM" id="SSF51161">
    <property type="entry name" value="Trimeric LpxA-like enzymes"/>
    <property type="match status" value="1"/>
</dbReference>
<dbReference type="EMBL" id="JAFBWN010000030">
    <property type="protein sequence ID" value="MBM2357214.1"/>
    <property type="molecule type" value="Genomic_DNA"/>
</dbReference>
<organism evidence="1 2">
    <name type="scientific">Pseudosulfitobacter pseudonitzschiae</name>
    <dbReference type="NCBI Taxonomy" id="1402135"/>
    <lineage>
        <taxon>Bacteria</taxon>
        <taxon>Pseudomonadati</taxon>
        <taxon>Pseudomonadota</taxon>
        <taxon>Alphaproteobacteria</taxon>
        <taxon>Rhodobacterales</taxon>
        <taxon>Roseobacteraceae</taxon>
        <taxon>Pseudosulfitobacter</taxon>
    </lineage>
</organism>
<keyword evidence="1" id="KW-0808">Transferase</keyword>
<name>A0A9Q2P541_9RHOB</name>
<keyword evidence="1" id="KW-0012">Acyltransferase</keyword>
<proteinExistence type="predicted"/>
<dbReference type="Proteomes" id="UP000809337">
    <property type="component" value="Unassembled WGS sequence"/>
</dbReference>
<dbReference type="CDD" id="cd04647">
    <property type="entry name" value="LbH_MAT_like"/>
    <property type="match status" value="1"/>
</dbReference>
<dbReference type="Gene3D" id="2.160.10.10">
    <property type="entry name" value="Hexapeptide repeat proteins"/>
    <property type="match status" value="1"/>
</dbReference>
<accession>A0A9Q2P541</accession>